<dbReference type="Pfam" id="PF20296">
    <property type="entry name" value="MTaX1"/>
    <property type="match status" value="1"/>
</dbReference>
<organism evidence="2 3">
    <name type="scientific">Bacteroides uniformis</name>
    <dbReference type="NCBI Taxonomy" id="820"/>
    <lineage>
        <taxon>Bacteria</taxon>
        <taxon>Pseudomonadati</taxon>
        <taxon>Bacteroidota</taxon>
        <taxon>Bacteroidia</taxon>
        <taxon>Bacteroidales</taxon>
        <taxon>Bacteroidaceae</taxon>
        <taxon>Bacteroides</taxon>
    </lineage>
</organism>
<sequence>MPRLGRKKIKALLEEHLNNSSCQYGIGGENPMLLVIEDRVFTIFLKPIGDVCYENENESTRVQLPKRDYFNKMKVSKRPFLLMGFDLENSVFVVWNPSNTKERLNTKKNLSFYCRLSAQREAKKKQLPVRCNLTNGEFVWVVPMTFIAEFLMYIEDYFVLPDACDYKITEGEVYSIVDECQELFSVDVNDVIDESGKVVAIKNPAILKELKVARSSGKPFAEYDVLYKYYEDKKSIMRLSEWAQLLNAINTNDENES</sequence>
<accession>A0A7J5HNT0</accession>
<dbReference type="Proteomes" id="UP000466952">
    <property type="component" value="Unassembled WGS sequence"/>
</dbReference>
<dbReference type="InterPro" id="IPR046894">
    <property type="entry name" value="MTaX1"/>
</dbReference>
<dbReference type="AlphaFoldDB" id="A0A7J5HNT0"/>
<protein>
    <recommendedName>
        <fullName evidence="1">Methylase-associated X1 domain-containing protein</fullName>
    </recommendedName>
</protein>
<dbReference type="EMBL" id="WCTR01000004">
    <property type="protein sequence ID" value="KAB4214261.1"/>
    <property type="molecule type" value="Genomic_DNA"/>
</dbReference>
<feature type="domain" description="Methylase-associated X1" evidence="1">
    <location>
        <begin position="55"/>
        <end position="151"/>
    </location>
</feature>
<name>A0A7J5HNT0_BACUN</name>
<proteinExistence type="predicted"/>
<reference evidence="2 3" key="1">
    <citation type="journal article" date="2019" name="Nat. Med.">
        <title>A library of human gut bacterial isolates paired with longitudinal multiomics data enables mechanistic microbiome research.</title>
        <authorList>
            <person name="Poyet M."/>
            <person name="Groussin M."/>
            <person name="Gibbons S.M."/>
            <person name="Avila-Pacheco J."/>
            <person name="Jiang X."/>
            <person name="Kearney S.M."/>
            <person name="Perrotta A.R."/>
            <person name="Berdy B."/>
            <person name="Zhao S."/>
            <person name="Lieberman T.D."/>
            <person name="Swanson P.K."/>
            <person name="Smith M."/>
            <person name="Roesemann S."/>
            <person name="Alexander J.E."/>
            <person name="Rich S.A."/>
            <person name="Livny J."/>
            <person name="Vlamakis H."/>
            <person name="Clish C."/>
            <person name="Bullock K."/>
            <person name="Deik A."/>
            <person name="Scott J."/>
            <person name="Pierce K.A."/>
            <person name="Xavier R.J."/>
            <person name="Alm E.J."/>
        </authorList>
    </citation>
    <scope>NUCLEOTIDE SEQUENCE [LARGE SCALE GENOMIC DNA]</scope>
    <source>
        <strain evidence="2 3">BIOML-A11</strain>
    </source>
</reference>
<evidence type="ECO:0000259" key="1">
    <source>
        <dbReference type="Pfam" id="PF20296"/>
    </source>
</evidence>
<evidence type="ECO:0000313" key="3">
    <source>
        <dbReference type="Proteomes" id="UP000466952"/>
    </source>
</evidence>
<dbReference type="RefSeq" id="WP_118058667.1">
    <property type="nucleotide sequence ID" value="NZ_WCTR01000004.1"/>
</dbReference>
<comment type="caution">
    <text evidence="2">The sequence shown here is derived from an EMBL/GenBank/DDBJ whole genome shotgun (WGS) entry which is preliminary data.</text>
</comment>
<evidence type="ECO:0000313" key="2">
    <source>
        <dbReference type="EMBL" id="KAB4214261.1"/>
    </source>
</evidence>
<gene>
    <name evidence="2" type="ORF">GAP55_06330</name>
</gene>